<reference evidence="1 2" key="1">
    <citation type="submission" date="2019-07" db="EMBL/GenBank/DDBJ databases">
        <authorList>
            <person name="Zhao L.H."/>
        </authorList>
    </citation>
    <scope>NUCLEOTIDE SEQUENCE [LARGE SCALE GENOMIC DNA]</scope>
    <source>
        <strain evidence="1 2">Co35</strain>
    </source>
</reference>
<name>A0A554S7R8_9ACTN</name>
<dbReference type="EMBL" id="VLNT01000009">
    <property type="protein sequence ID" value="TSD62400.1"/>
    <property type="molecule type" value="Genomic_DNA"/>
</dbReference>
<gene>
    <name evidence="1" type="ORF">FNM00_12275</name>
</gene>
<accession>A0A554S7R8</accession>
<proteinExistence type="predicted"/>
<protein>
    <submittedName>
        <fullName evidence="1">Flavodoxin</fullName>
    </submittedName>
</protein>
<sequence>MSRLLVVHHSPTDTLLRLTDAVLGGARDPAIEGVEVIERQALDATVEDVLDADGYLLGTSANLGYISGALKHFFDSVYNDVREPTAKRPFSFWIRGGYDTTGAERAMESITTGLQWSLAAQPLVFTGDIEPRLDEATELGGTLAALLMG</sequence>
<dbReference type="Gene3D" id="3.40.50.360">
    <property type="match status" value="1"/>
</dbReference>
<dbReference type="SUPFAM" id="SSF52218">
    <property type="entry name" value="Flavoproteins"/>
    <property type="match status" value="1"/>
</dbReference>
<dbReference type="Proteomes" id="UP000316988">
    <property type="component" value="Unassembled WGS sequence"/>
</dbReference>
<organism evidence="1 2">
    <name type="scientific">Aeromicrobium piscarium</name>
    <dbReference type="NCBI Taxonomy" id="2590901"/>
    <lineage>
        <taxon>Bacteria</taxon>
        <taxon>Bacillati</taxon>
        <taxon>Actinomycetota</taxon>
        <taxon>Actinomycetes</taxon>
        <taxon>Propionibacteriales</taxon>
        <taxon>Nocardioidaceae</taxon>
        <taxon>Aeromicrobium</taxon>
    </lineage>
</organism>
<evidence type="ECO:0000313" key="1">
    <source>
        <dbReference type="EMBL" id="TSD62400.1"/>
    </source>
</evidence>
<dbReference type="InterPro" id="IPR029039">
    <property type="entry name" value="Flavoprotein-like_sf"/>
</dbReference>
<dbReference type="RefSeq" id="WP_143913834.1">
    <property type="nucleotide sequence ID" value="NZ_VLNT01000009.1"/>
</dbReference>
<evidence type="ECO:0000313" key="2">
    <source>
        <dbReference type="Proteomes" id="UP000316988"/>
    </source>
</evidence>
<keyword evidence="2" id="KW-1185">Reference proteome</keyword>
<dbReference type="AlphaFoldDB" id="A0A554S7R8"/>
<comment type="caution">
    <text evidence="1">The sequence shown here is derived from an EMBL/GenBank/DDBJ whole genome shotgun (WGS) entry which is preliminary data.</text>
</comment>
<dbReference type="OrthoDB" id="5736081at2"/>